<evidence type="ECO:0000256" key="2">
    <source>
        <dbReference type="SAM" id="Phobius"/>
    </source>
</evidence>
<dbReference type="HOGENOM" id="CLU_054193_1_1_9"/>
<keyword evidence="2" id="KW-0472">Membrane</keyword>
<keyword evidence="4" id="KW-0378">Hydrolase</keyword>
<dbReference type="GO" id="GO:0006508">
    <property type="term" value="P:proteolysis"/>
    <property type="evidence" value="ECO:0007669"/>
    <property type="project" value="InterPro"/>
</dbReference>
<dbReference type="CDD" id="cd14852">
    <property type="entry name" value="LD-carboxypeptidase"/>
    <property type="match status" value="1"/>
</dbReference>
<evidence type="ECO:0000259" key="3">
    <source>
        <dbReference type="Pfam" id="PF02557"/>
    </source>
</evidence>
<keyword evidence="4" id="KW-0121">Carboxypeptidase</keyword>
<dbReference type="InterPro" id="IPR058193">
    <property type="entry name" value="VanY/YodJ_core_dom"/>
</dbReference>
<dbReference type="Proteomes" id="UP000013911">
    <property type="component" value="Unassembled WGS sequence"/>
</dbReference>
<evidence type="ECO:0000313" key="4">
    <source>
        <dbReference type="EMBL" id="EON71112.1"/>
    </source>
</evidence>
<dbReference type="Pfam" id="PF02557">
    <property type="entry name" value="VanY"/>
    <property type="match status" value="1"/>
</dbReference>
<feature type="domain" description="D-alanyl-D-alanine carboxypeptidase-like core" evidence="3">
    <location>
        <begin position="112"/>
        <end position="240"/>
    </location>
</feature>
<dbReference type="PATRIC" id="fig|1285586.5.peg.3550"/>
<keyword evidence="4" id="KW-0645">Protease</keyword>
<dbReference type="SUPFAM" id="SSF55166">
    <property type="entry name" value="Hedgehog/DD-peptidase"/>
    <property type="match status" value="1"/>
</dbReference>
<dbReference type="GO" id="GO:0004180">
    <property type="term" value="F:carboxypeptidase activity"/>
    <property type="evidence" value="ECO:0007669"/>
    <property type="project" value="UniProtKB-KW"/>
</dbReference>
<keyword evidence="2" id="KW-1133">Transmembrane helix</keyword>
<gene>
    <name evidence="4" type="ORF">H131_17011</name>
</gene>
<dbReference type="Gene3D" id="3.30.1380.10">
    <property type="match status" value="1"/>
</dbReference>
<dbReference type="eggNOG" id="COG1876">
    <property type="taxonomic scope" value="Bacteria"/>
</dbReference>
<dbReference type="EMBL" id="AQPX01000024">
    <property type="protein sequence ID" value="EON71112.1"/>
    <property type="molecule type" value="Genomic_DNA"/>
</dbReference>
<sequence>MKNNRLPLIIGAFISVALIISIIVVVYYKNNQVNVASDEQQPVTEANKKDTPATEKPETADRPTKPVEQPEQQPDENGYIPNQTLPTEPTYINGILLANKIYPLPSTFAPDVNPEASQALDKMLAAAKKLKGFDLVAFSGYRSFKYQTTLYNNYVNRDGQAAADRYSARPGYSEHQTGLAFDIGERDNKDVWLTEEFGETPAGKWLVENAQEYGFILRFPQNKEDITGYMYESWHFRYVGIDVAKEIKKQNITLEEYLGVK</sequence>
<dbReference type="InterPro" id="IPR009045">
    <property type="entry name" value="Zn_M74/Hedgehog-like"/>
</dbReference>
<dbReference type="RefSeq" id="WP_010860330.1">
    <property type="nucleotide sequence ID" value="NZ_KB933398.1"/>
</dbReference>
<evidence type="ECO:0000256" key="1">
    <source>
        <dbReference type="SAM" id="MobiDB-lite"/>
    </source>
</evidence>
<dbReference type="AlphaFoldDB" id="R7ZAG5"/>
<comment type="caution">
    <text evidence="4">The sequence shown here is derived from an EMBL/GenBank/DDBJ whole genome shotgun (WGS) entry which is preliminary data.</text>
</comment>
<dbReference type="OrthoDB" id="9792074at2"/>
<dbReference type="PANTHER" id="PTHR34385:SF1">
    <property type="entry name" value="PEPTIDOGLYCAN L-ALANYL-D-GLUTAMATE ENDOPEPTIDASE CWLK"/>
    <property type="match status" value="1"/>
</dbReference>
<feature type="region of interest" description="Disordered" evidence="1">
    <location>
        <begin position="38"/>
        <end position="84"/>
    </location>
</feature>
<keyword evidence="2" id="KW-0812">Transmembrane</keyword>
<dbReference type="MEROPS" id="M15.024"/>
<protein>
    <submittedName>
        <fullName evidence="4">D-alanyl-D-alanine carboxypeptidase</fullName>
    </submittedName>
</protein>
<feature type="compositionally biased region" description="Basic and acidic residues" evidence="1">
    <location>
        <begin position="46"/>
        <end position="65"/>
    </location>
</feature>
<name>R7ZAG5_LYSSH</name>
<evidence type="ECO:0000313" key="5">
    <source>
        <dbReference type="Proteomes" id="UP000013911"/>
    </source>
</evidence>
<proteinExistence type="predicted"/>
<dbReference type="InterPro" id="IPR003709">
    <property type="entry name" value="VanY-like_core_dom"/>
</dbReference>
<feature type="transmembrane region" description="Helical" evidence="2">
    <location>
        <begin position="7"/>
        <end position="28"/>
    </location>
</feature>
<accession>R7ZAG5</accession>
<dbReference type="PANTHER" id="PTHR34385">
    <property type="entry name" value="D-ALANYL-D-ALANINE CARBOXYPEPTIDASE"/>
    <property type="match status" value="1"/>
</dbReference>
<reference evidence="4 5" key="1">
    <citation type="submission" date="2013-04" db="EMBL/GenBank/DDBJ databases">
        <title>Draft genome of the heavy metal tolerant bacterium Lysinibacillus sphaericus strain OT4b.31.</title>
        <authorList>
            <person name="Pena-Montenegro T.D."/>
            <person name="Dussan J."/>
        </authorList>
    </citation>
    <scope>NUCLEOTIDE SEQUENCE [LARGE SCALE GENOMIC DNA]</scope>
    <source>
        <strain evidence="4 5">OT4b.31</strain>
    </source>
</reference>
<dbReference type="InterPro" id="IPR052179">
    <property type="entry name" value="DD-CPase-like"/>
</dbReference>
<organism evidence="4 5">
    <name type="scientific">Lysinibacillus sphaericus OT4b.31</name>
    <dbReference type="NCBI Taxonomy" id="1285586"/>
    <lineage>
        <taxon>Bacteria</taxon>
        <taxon>Bacillati</taxon>
        <taxon>Bacillota</taxon>
        <taxon>Bacilli</taxon>
        <taxon>Bacillales</taxon>
        <taxon>Bacillaceae</taxon>
        <taxon>Lysinibacillus</taxon>
    </lineage>
</organism>